<dbReference type="PANTHER" id="PTHR43358">
    <property type="entry name" value="ALPHA/BETA-HYDROLASE"/>
    <property type="match status" value="1"/>
</dbReference>
<organism evidence="3 4">
    <name type="scientific">Paenibacillus larvae subsp. pulvifaciens</name>
    <dbReference type="NCBI Taxonomy" id="1477"/>
    <lineage>
        <taxon>Bacteria</taxon>
        <taxon>Bacillati</taxon>
        <taxon>Bacillota</taxon>
        <taxon>Bacilli</taxon>
        <taxon>Bacillales</taxon>
        <taxon>Paenibacillaceae</taxon>
        <taxon>Paenibacillus</taxon>
    </lineage>
</organism>
<evidence type="ECO:0000256" key="1">
    <source>
        <dbReference type="SAM" id="Phobius"/>
    </source>
</evidence>
<dbReference type="InterPro" id="IPR052920">
    <property type="entry name" value="DNA-binding_regulatory"/>
</dbReference>
<dbReference type="AlphaFoldDB" id="A0A1V0UX87"/>
<keyword evidence="1" id="KW-0472">Membrane</keyword>
<reference evidence="3 4" key="1">
    <citation type="submission" date="2017-03" db="EMBL/GenBank/DDBJ databases">
        <title>Paenibacillus larvae genome sequencing.</title>
        <authorList>
            <person name="Dingman D.W."/>
        </authorList>
    </citation>
    <scope>NUCLEOTIDE SEQUENCE [LARGE SCALE GENOMIC DNA]</scope>
    <source>
        <strain evidence="3 4">SAG 10367</strain>
    </source>
</reference>
<sequence>MWWWLWWLWLFLFVLIVLIACCSGIALYVGWQLTHPKRKTVDDSPDRYGLTYEPISFASRSKDVRLQGWFIPALTPPAKMTLILAHGYAGTRLELGLPMLAFAKDLISEEFQVVMFDFRNCGESEGTMTTVGYHEKQDLLGAIDWVKEKEPSQPIGLIGYSMGAATSILAAGEEPDVMGVVADSPFHRLTPYVRDNLPVWSGLPHFPFTALILRLLPPIMKVSPDDVDVQAAAERIYPRPILFIHSEHDEAIPYTESKRMFECHSDMFSYWQTSGAQHVGSYAKSPQLYVGKVKRFFNHILEENEKNNRRGPITPCHDKTAKETEIPYRTEFDLPG</sequence>
<dbReference type="InterPro" id="IPR000073">
    <property type="entry name" value="AB_hydrolase_1"/>
</dbReference>
<dbReference type="Proteomes" id="UP000192727">
    <property type="component" value="Chromosome"/>
</dbReference>
<protein>
    <recommendedName>
        <fullName evidence="2">AB hydrolase-1 domain-containing protein</fullName>
    </recommendedName>
</protein>
<keyword evidence="1" id="KW-1133">Transmembrane helix</keyword>
<gene>
    <name evidence="3" type="ORF">B7C51_20805</name>
</gene>
<feature type="transmembrane region" description="Helical" evidence="1">
    <location>
        <begin position="6"/>
        <end position="29"/>
    </location>
</feature>
<name>A0A1V0UX87_9BACL</name>
<dbReference type="Pfam" id="PF00561">
    <property type="entry name" value="Abhydrolase_1"/>
    <property type="match status" value="1"/>
</dbReference>
<dbReference type="PANTHER" id="PTHR43358:SF4">
    <property type="entry name" value="ALPHA_BETA HYDROLASE FOLD-1 DOMAIN-CONTAINING PROTEIN"/>
    <property type="match status" value="1"/>
</dbReference>
<dbReference type="InterPro" id="IPR029058">
    <property type="entry name" value="AB_hydrolase_fold"/>
</dbReference>
<dbReference type="SUPFAM" id="SSF53474">
    <property type="entry name" value="alpha/beta-Hydrolases"/>
    <property type="match status" value="1"/>
</dbReference>
<evidence type="ECO:0000313" key="4">
    <source>
        <dbReference type="Proteomes" id="UP000192727"/>
    </source>
</evidence>
<dbReference type="Gene3D" id="3.40.50.1820">
    <property type="entry name" value="alpha/beta hydrolase"/>
    <property type="match status" value="1"/>
</dbReference>
<accession>A0A1V0UX87</accession>
<evidence type="ECO:0000259" key="2">
    <source>
        <dbReference type="Pfam" id="PF00561"/>
    </source>
</evidence>
<dbReference type="EMBL" id="CP020557">
    <property type="protein sequence ID" value="ARF69757.1"/>
    <property type="molecule type" value="Genomic_DNA"/>
</dbReference>
<proteinExistence type="predicted"/>
<keyword evidence="1" id="KW-0812">Transmembrane</keyword>
<feature type="domain" description="AB hydrolase-1" evidence="2">
    <location>
        <begin position="82"/>
        <end position="197"/>
    </location>
</feature>
<evidence type="ECO:0000313" key="3">
    <source>
        <dbReference type="EMBL" id="ARF69757.1"/>
    </source>
</evidence>
<dbReference type="RefSeq" id="WP_024094447.1">
    <property type="nucleotide sequence ID" value="NZ_CP020557.1"/>
</dbReference>